<evidence type="ECO:0000256" key="4">
    <source>
        <dbReference type="ARBA" id="ARBA00022764"/>
    </source>
</evidence>
<dbReference type="Pfam" id="PF13416">
    <property type="entry name" value="SBP_bac_8"/>
    <property type="match status" value="1"/>
</dbReference>
<dbReference type="PRINTS" id="PR00909">
    <property type="entry name" value="SPERMDNBNDNG"/>
</dbReference>
<comment type="subcellular location">
    <subcellularLocation>
        <location evidence="1">Periplasm</location>
    </subcellularLocation>
</comment>
<keyword evidence="6" id="KW-1185">Reference proteome</keyword>
<dbReference type="Proteomes" id="UP000539313">
    <property type="component" value="Unassembled WGS sequence"/>
</dbReference>
<protein>
    <submittedName>
        <fullName evidence="5">Spermidine/putrescine transport system substrate-binding protein</fullName>
    </submittedName>
</protein>
<proteinExistence type="predicted"/>
<sequence length="412" mass="45687">MSRYPHGGDPAFRRGLTSPRHVGRRDVLRLFGAAGAGLALAACGVEGQGGKDKVTASDVEKFWAGKARNGRLDWANWPGYMEEDRATLKAFTKATGIQVNYQEVIQENAEWFGKIEAPLRAGQSIDFDLMVMSNGIQLEKCRQLGFLAPLDHSRLQAFAKNAGQGFKNPSYDPNNAFTVPFMSGITGIAYNTKYVDEEITSIASLWDAKYKGKIGMMADSQELGNFGMFAVGVDPEKSTPADWEKAAAKLREQRGLVRKYYTQDYADALSKGDVWITQAWSGDVYSLGLEDVKFVVPQEGGTLWTDNMCIPRTAANPVDAITLMDWLYDPRANATLTEYINYITPVPATQEIIRQDAAKATGEDRTALEQLATSPLVFPTEQDMARLRRYRTLTQAEETQYQKIFTPIPQGS</sequence>
<dbReference type="EMBL" id="JACJII010000001">
    <property type="protein sequence ID" value="MBA9007084.1"/>
    <property type="molecule type" value="Genomic_DNA"/>
</dbReference>
<gene>
    <name evidence="5" type="ORF">HNR21_005966</name>
</gene>
<reference evidence="5 6" key="1">
    <citation type="submission" date="2020-08" db="EMBL/GenBank/DDBJ databases">
        <title>Sequencing the genomes of 1000 actinobacteria strains.</title>
        <authorList>
            <person name="Klenk H.-P."/>
        </authorList>
    </citation>
    <scope>NUCLEOTIDE SEQUENCE [LARGE SCALE GENOMIC DNA]</scope>
    <source>
        <strain evidence="5 6">DSM 45823</strain>
    </source>
</reference>
<dbReference type="RefSeq" id="WP_182707770.1">
    <property type="nucleotide sequence ID" value="NZ_JACJII010000001.1"/>
</dbReference>
<comment type="caution">
    <text evidence="5">The sequence shown here is derived from an EMBL/GenBank/DDBJ whole genome shotgun (WGS) entry which is preliminary data.</text>
</comment>
<dbReference type="SUPFAM" id="SSF53850">
    <property type="entry name" value="Periplasmic binding protein-like II"/>
    <property type="match status" value="1"/>
</dbReference>
<accession>A0A7W3N3Y7</accession>
<evidence type="ECO:0000256" key="1">
    <source>
        <dbReference type="ARBA" id="ARBA00004418"/>
    </source>
</evidence>
<dbReference type="InterPro" id="IPR006311">
    <property type="entry name" value="TAT_signal"/>
</dbReference>
<keyword evidence="3" id="KW-0732">Signal</keyword>
<evidence type="ECO:0000313" key="6">
    <source>
        <dbReference type="Proteomes" id="UP000539313"/>
    </source>
</evidence>
<dbReference type="GO" id="GO:0015846">
    <property type="term" value="P:polyamine transport"/>
    <property type="evidence" value="ECO:0007669"/>
    <property type="project" value="InterPro"/>
</dbReference>
<evidence type="ECO:0000256" key="2">
    <source>
        <dbReference type="ARBA" id="ARBA00022448"/>
    </source>
</evidence>
<name>A0A7W3N3Y7_9ACTN</name>
<dbReference type="GO" id="GO:0019808">
    <property type="term" value="F:polyamine binding"/>
    <property type="evidence" value="ECO:0007669"/>
    <property type="project" value="InterPro"/>
</dbReference>
<dbReference type="PANTHER" id="PTHR30222">
    <property type="entry name" value="SPERMIDINE/PUTRESCINE-BINDING PERIPLASMIC PROTEIN"/>
    <property type="match status" value="1"/>
</dbReference>
<evidence type="ECO:0000256" key="3">
    <source>
        <dbReference type="ARBA" id="ARBA00022729"/>
    </source>
</evidence>
<dbReference type="GO" id="GO:0042597">
    <property type="term" value="C:periplasmic space"/>
    <property type="evidence" value="ECO:0007669"/>
    <property type="project" value="UniProtKB-SubCell"/>
</dbReference>
<dbReference type="PANTHER" id="PTHR30222:SF17">
    <property type="entry name" value="SPERMIDINE_PUTRESCINE-BINDING PERIPLASMIC PROTEIN"/>
    <property type="match status" value="1"/>
</dbReference>
<evidence type="ECO:0000313" key="5">
    <source>
        <dbReference type="EMBL" id="MBA9007084.1"/>
    </source>
</evidence>
<dbReference type="AlphaFoldDB" id="A0A7W3N3Y7"/>
<dbReference type="CDD" id="cd13590">
    <property type="entry name" value="PBP2_PotD_PotF_like"/>
    <property type="match status" value="1"/>
</dbReference>
<dbReference type="InterPro" id="IPR001188">
    <property type="entry name" value="Sperm_putr-bd"/>
</dbReference>
<organism evidence="5 6">
    <name type="scientific">Thermomonospora cellulosilytica</name>
    <dbReference type="NCBI Taxonomy" id="1411118"/>
    <lineage>
        <taxon>Bacteria</taxon>
        <taxon>Bacillati</taxon>
        <taxon>Actinomycetota</taxon>
        <taxon>Actinomycetes</taxon>
        <taxon>Streptosporangiales</taxon>
        <taxon>Thermomonosporaceae</taxon>
        <taxon>Thermomonospora</taxon>
    </lineage>
</organism>
<keyword evidence="2" id="KW-0813">Transport</keyword>
<dbReference type="Gene3D" id="3.40.190.10">
    <property type="entry name" value="Periplasmic binding protein-like II"/>
    <property type="match status" value="2"/>
</dbReference>
<dbReference type="PROSITE" id="PS51318">
    <property type="entry name" value="TAT"/>
    <property type="match status" value="1"/>
</dbReference>
<dbReference type="InterPro" id="IPR006059">
    <property type="entry name" value="SBP"/>
</dbReference>
<keyword evidence="4" id="KW-0574">Periplasm</keyword>